<keyword evidence="1" id="KW-1133">Transmembrane helix</keyword>
<keyword evidence="1" id="KW-0812">Transmembrane</keyword>
<proteinExistence type="predicted"/>
<dbReference type="EMBL" id="PVTM01000001">
    <property type="protein sequence ID" value="PRY73671.1"/>
    <property type="molecule type" value="Genomic_DNA"/>
</dbReference>
<comment type="caution">
    <text evidence="2">The sequence shown here is derived from an EMBL/GenBank/DDBJ whole genome shotgun (WGS) entry which is preliminary data.</text>
</comment>
<feature type="transmembrane region" description="Helical" evidence="1">
    <location>
        <begin position="87"/>
        <end position="111"/>
    </location>
</feature>
<feature type="transmembrane region" description="Helical" evidence="1">
    <location>
        <begin position="117"/>
        <end position="142"/>
    </location>
</feature>
<accession>A0A2T0VSS1</accession>
<organism evidence="2 3">
    <name type="scientific">Halomonas ventosae</name>
    <dbReference type="NCBI Taxonomy" id="229007"/>
    <lineage>
        <taxon>Bacteria</taxon>
        <taxon>Pseudomonadati</taxon>
        <taxon>Pseudomonadota</taxon>
        <taxon>Gammaproteobacteria</taxon>
        <taxon>Oceanospirillales</taxon>
        <taxon>Halomonadaceae</taxon>
        <taxon>Halomonas</taxon>
    </lineage>
</organism>
<dbReference type="AlphaFoldDB" id="A0A2T0VSS1"/>
<keyword evidence="1" id="KW-0472">Membrane</keyword>
<evidence type="ECO:0000313" key="2">
    <source>
        <dbReference type="EMBL" id="PRY73671.1"/>
    </source>
</evidence>
<feature type="transmembrane region" description="Helical" evidence="1">
    <location>
        <begin position="44"/>
        <end position="66"/>
    </location>
</feature>
<sequence length="155" mass="16471">MKPFSILLIRLLGLYLVLKTLFSVVPALALLGPNAAEPGVGKLLLIYLATVGVPMLGGVLLWCFAGRLAARLHGEVEEAARVRDDDLVRAGTFLIGVYLVVRHVGMLVAAYTGAGAVAYDALFVVVAGFGMMLGGRAMVALYRRARTFGADRPAR</sequence>
<gene>
    <name evidence="2" type="ORF">BCL64_101342</name>
</gene>
<evidence type="ECO:0000256" key="1">
    <source>
        <dbReference type="SAM" id="Phobius"/>
    </source>
</evidence>
<name>A0A2T0VSS1_9GAMM</name>
<keyword evidence="3" id="KW-1185">Reference proteome</keyword>
<reference evidence="2 3" key="1">
    <citation type="submission" date="2018-03" db="EMBL/GenBank/DDBJ databases">
        <title>Comparative analysis of microorganisms from saline springs in Andes Mountain Range, Colombia.</title>
        <authorList>
            <person name="Rubin E."/>
        </authorList>
    </citation>
    <scope>NUCLEOTIDE SEQUENCE [LARGE SCALE GENOMIC DNA]</scope>
    <source>
        <strain evidence="2 3">USBA 854</strain>
    </source>
</reference>
<feature type="transmembrane region" description="Helical" evidence="1">
    <location>
        <begin position="12"/>
        <end position="32"/>
    </location>
</feature>
<protein>
    <submittedName>
        <fullName evidence="2">Uncharacterized protein</fullName>
    </submittedName>
</protein>
<dbReference type="Proteomes" id="UP000239896">
    <property type="component" value="Unassembled WGS sequence"/>
</dbReference>
<dbReference type="RefSeq" id="WP_106229288.1">
    <property type="nucleotide sequence ID" value="NZ_PVTM01000001.1"/>
</dbReference>
<evidence type="ECO:0000313" key="3">
    <source>
        <dbReference type="Proteomes" id="UP000239896"/>
    </source>
</evidence>